<dbReference type="InterPro" id="IPR036452">
    <property type="entry name" value="Ribo_hydro-like"/>
</dbReference>
<dbReference type="InterPro" id="IPR023186">
    <property type="entry name" value="IUNH"/>
</dbReference>
<gene>
    <name evidence="4" type="ORF">ACFFIC_01275</name>
</gene>
<dbReference type="EMBL" id="JBHLVZ010000001">
    <property type="protein sequence ID" value="MFC0384177.1"/>
    <property type="molecule type" value="Genomic_DNA"/>
</dbReference>
<dbReference type="PANTHER" id="PTHR12304:SF4">
    <property type="entry name" value="URIDINE NUCLEOSIDASE"/>
    <property type="match status" value="1"/>
</dbReference>
<organism evidence="4 5">
    <name type="scientific">Muricoccus vinaceus</name>
    <dbReference type="NCBI Taxonomy" id="424704"/>
    <lineage>
        <taxon>Bacteria</taxon>
        <taxon>Pseudomonadati</taxon>
        <taxon>Pseudomonadota</taxon>
        <taxon>Alphaproteobacteria</taxon>
        <taxon>Acetobacterales</taxon>
        <taxon>Roseomonadaceae</taxon>
        <taxon>Muricoccus</taxon>
    </lineage>
</organism>
<name>A0ABV6IKR7_9PROT</name>
<evidence type="ECO:0000313" key="5">
    <source>
        <dbReference type="Proteomes" id="UP001589789"/>
    </source>
</evidence>
<dbReference type="RefSeq" id="WP_377048199.1">
    <property type="nucleotide sequence ID" value="NZ_JBHLVZ010000001.1"/>
</dbReference>
<reference evidence="4 5" key="1">
    <citation type="submission" date="2024-09" db="EMBL/GenBank/DDBJ databases">
        <authorList>
            <person name="Sun Q."/>
            <person name="Mori K."/>
        </authorList>
    </citation>
    <scope>NUCLEOTIDE SEQUENCE [LARGE SCALE GENOMIC DNA]</scope>
    <source>
        <strain evidence="4 5">CCM 7468</strain>
    </source>
</reference>
<dbReference type="SUPFAM" id="SSF53590">
    <property type="entry name" value="Nucleoside hydrolase"/>
    <property type="match status" value="1"/>
</dbReference>
<keyword evidence="5" id="KW-1185">Reference proteome</keyword>
<evidence type="ECO:0000259" key="3">
    <source>
        <dbReference type="Pfam" id="PF01156"/>
    </source>
</evidence>
<dbReference type="Proteomes" id="UP001589789">
    <property type="component" value="Unassembled WGS sequence"/>
</dbReference>
<dbReference type="GO" id="GO:0016787">
    <property type="term" value="F:hydrolase activity"/>
    <property type="evidence" value="ECO:0007669"/>
    <property type="project" value="UniProtKB-KW"/>
</dbReference>
<dbReference type="PANTHER" id="PTHR12304">
    <property type="entry name" value="INOSINE-URIDINE PREFERRING NUCLEOSIDE HYDROLASE"/>
    <property type="match status" value="1"/>
</dbReference>
<evidence type="ECO:0000313" key="4">
    <source>
        <dbReference type="EMBL" id="MFC0384177.1"/>
    </source>
</evidence>
<comment type="caution">
    <text evidence="4">The sequence shown here is derived from an EMBL/GenBank/DDBJ whole genome shotgun (WGS) entry which is preliminary data.</text>
</comment>
<keyword evidence="1 4" id="KW-0378">Hydrolase</keyword>
<sequence>MNASAPAQRRAAIIDCDPGTDDALALWLALASPEIDLRLVTVVGGNAGLGRTLRNASAVVGLAGAVVPVVPGADRPLRGRFAGERAVHGDDGLGGVMLPDGPPPVRALAADAIRAMLRASAPAATTLVGIGPVTNLALALATEPDLAGRVREIVLMGGAWGEGNWTPSAEFNAASDPEALDILLNLGVPATLVTLELTMQALVTPARVAAMRRLGGGACLRAACDILSAVPPSRRLGGEGHPLHDPCAIAWLVAPDLFHAEKAAVQVDCAPGPARGRTHLDRWGRTGEPARVTLPWTLDADGFFALLGERLARLP</sequence>
<accession>A0ABV6IKR7</accession>
<dbReference type="Pfam" id="PF01156">
    <property type="entry name" value="IU_nuc_hydro"/>
    <property type="match status" value="1"/>
</dbReference>
<evidence type="ECO:0000256" key="2">
    <source>
        <dbReference type="ARBA" id="ARBA00023295"/>
    </source>
</evidence>
<dbReference type="InterPro" id="IPR001910">
    <property type="entry name" value="Inosine/uridine_hydrolase_dom"/>
</dbReference>
<dbReference type="Gene3D" id="3.90.245.10">
    <property type="entry name" value="Ribonucleoside hydrolase-like"/>
    <property type="match status" value="1"/>
</dbReference>
<evidence type="ECO:0000256" key="1">
    <source>
        <dbReference type="ARBA" id="ARBA00022801"/>
    </source>
</evidence>
<proteinExistence type="predicted"/>
<protein>
    <submittedName>
        <fullName evidence="4">Nucleoside hydrolase</fullName>
    </submittedName>
</protein>
<keyword evidence="2" id="KW-0326">Glycosidase</keyword>
<feature type="domain" description="Inosine/uridine-preferring nucleoside hydrolase" evidence="3">
    <location>
        <begin position="13"/>
        <end position="304"/>
    </location>
</feature>